<feature type="compositionally biased region" description="Basic and acidic residues" evidence="1">
    <location>
        <begin position="334"/>
        <end position="347"/>
    </location>
</feature>
<feature type="compositionally biased region" description="Basic and acidic residues" evidence="1">
    <location>
        <begin position="155"/>
        <end position="201"/>
    </location>
</feature>
<proteinExistence type="predicted"/>
<protein>
    <recommendedName>
        <fullName evidence="2">BOD1/SHG1 domain-containing protein</fullName>
    </recommendedName>
</protein>
<accession>A0A8H5ZE12</accession>
<dbReference type="Pfam" id="PF05205">
    <property type="entry name" value="COMPASS-Shg1"/>
    <property type="match status" value="1"/>
</dbReference>
<evidence type="ECO:0000313" key="4">
    <source>
        <dbReference type="Proteomes" id="UP000624244"/>
    </source>
</evidence>
<dbReference type="EMBL" id="WNKQ01000016">
    <property type="protein sequence ID" value="KAF5846178.1"/>
    <property type="molecule type" value="Genomic_DNA"/>
</dbReference>
<feature type="domain" description="BOD1/SHG1" evidence="2">
    <location>
        <begin position="39"/>
        <end position="149"/>
    </location>
</feature>
<dbReference type="PANTHER" id="PTHR28034:SF1">
    <property type="entry name" value="NUCLEOMORPHIN"/>
    <property type="match status" value="1"/>
</dbReference>
<evidence type="ECO:0000259" key="2">
    <source>
        <dbReference type="Pfam" id="PF05205"/>
    </source>
</evidence>
<dbReference type="PANTHER" id="PTHR28034">
    <property type="entry name" value="SET1 COMPLEX COMPONENT SHG1"/>
    <property type="match status" value="1"/>
</dbReference>
<evidence type="ECO:0000313" key="3">
    <source>
        <dbReference type="EMBL" id="KAF5846178.1"/>
    </source>
</evidence>
<gene>
    <name evidence="3" type="ORF">GGP41_003576</name>
</gene>
<feature type="compositionally biased region" description="Basic residues" evidence="1">
    <location>
        <begin position="318"/>
        <end position="333"/>
    </location>
</feature>
<name>A0A8H5ZE12_COCSA</name>
<dbReference type="AlphaFoldDB" id="A0A8H5ZE12"/>
<dbReference type="InterPro" id="IPR055264">
    <property type="entry name" value="BOD1/SHG1_dom"/>
</dbReference>
<comment type="caution">
    <text evidence="3">The sequence shown here is derived from an EMBL/GenBank/DDBJ whole genome shotgun (WGS) entry which is preliminary data.</text>
</comment>
<dbReference type="Proteomes" id="UP000624244">
    <property type="component" value="Unassembled WGS sequence"/>
</dbReference>
<evidence type="ECO:0000256" key="1">
    <source>
        <dbReference type="SAM" id="MobiDB-lite"/>
    </source>
</evidence>
<feature type="region of interest" description="Disordered" evidence="1">
    <location>
        <begin position="1"/>
        <end position="30"/>
    </location>
</feature>
<sequence>MAEVGRKRAQDGDSTANVRKKLRPSELPLSQAKRSAIDSLVHMFRKKGTYDDIRRDLMKQYVSGGLTLVLQPAKDELQSALKELVDRETDRNPSLLSKDPRMATTLIEGAGERSDIYANIMSTVNTLLDRLMEEQGLPKMREYRIQEIGAEAAAEEEKRGSKTEEEWAQEAEARRQKREAQREKELEEEREKERAERAKKEERRRREKEEDEAREKARQEEKERRRKEREEREKEDEERRRKDRERIEKEREEERQRLKKEREEHEKSREARLKKIREEDAERERRIQEELDRDRGGRYRSGRGRSRTPDRDRERRGRDRSRRRSRTRSRSRDRRTSIKPEDIKVDDDLALQLLLQESEQMKKSRQRPALERSESLEPPMRKAHPPKSLAPRDPVAVRLAKLDGKSASPAQRASSKDLRSPISETHTAAAKDEDTLMMDAPPTDAKGRRGELSSKGDKSRALLHGVPEGEAEAVHCLAEAATTAGLDGMMIDILTGRHTMVEGAIATTVMIDARAATVVAGHERHVLAAASRGTRHAALHQAEKRDVEIAPGLIPEADVIVIATATVIGRPLVDAVILALEVQITLIVMCLAVQQQQPLPPLPPAPGSEKIAVSASVMIADLAGVTIAAIGHGATGLGTMIAGMVGENEAVDGKSLTATNLVVGVEMVMRRSETAIERPGSGVGSGVGKEVEREAGIGVVIETGAGV</sequence>
<feature type="compositionally biased region" description="Basic and acidic residues" evidence="1">
    <location>
        <begin position="307"/>
        <end position="317"/>
    </location>
</feature>
<feature type="compositionally biased region" description="Basic and acidic residues" evidence="1">
    <location>
        <begin position="445"/>
        <end position="457"/>
    </location>
</feature>
<organism evidence="3 4">
    <name type="scientific">Cochliobolus sativus</name>
    <name type="common">Common root rot and spot blotch fungus</name>
    <name type="synonym">Bipolaris sorokiniana</name>
    <dbReference type="NCBI Taxonomy" id="45130"/>
    <lineage>
        <taxon>Eukaryota</taxon>
        <taxon>Fungi</taxon>
        <taxon>Dikarya</taxon>
        <taxon>Ascomycota</taxon>
        <taxon>Pezizomycotina</taxon>
        <taxon>Dothideomycetes</taxon>
        <taxon>Pleosporomycetidae</taxon>
        <taxon>Pleosporales</taxon>
        <taxon>Pleosporineae</taxon>
        <taxon>Pleosporaceae</taxon>
        <taxon>Bipolaris</taxon>
    </lineage>
</organism>
<feature type="compositionally biased region" description="Basic and acidic residues" evidence="1">
    <location>
        <begin position="207"/>
        <end position="297"/>
    </location>
</feature>
<feature type="region of interest" description="Disordered" evidence="1">
    <location>
        <begin position="152"/>
        <end position="457"/>
    </location>
</feature>
<feature type="compositionally biased region" description="Basic and acidic residues" evidence="1">
    <location>
        <begin position="1"/>
        <end position="11"/>
    </location>
</feature>
<reference evidence="3" key="1">
    <citation type="submission" date="2019-11" db="EMBL/GenBank/DDBJ databases">
        <title>Bipolaris sorokiniana Genome sequencing.</title>
        <authorList>
            <person name="Wang H."/>
        </authorList>
    </citation>
    <scope>NUCLEOTIDE SEQUENCE</scope>
</reference>